<reference evidence="2" key="1">
    <citation type="journal article" date="2020" name="ISME J.">
        <title>Comparative genomics reveals insights into cyanobacterial evolution and habitat adaptation.</title>
        <authorList>
            <person name="Chen M.Y."/>
            <person name="Teng W.K."/>
            <person name="Zhao L."/>
            <person name="Hu C.X."/>
            <person name="Zhou Y.K."/>
            <person name="Han B.P."/>
            <person name="Song L.R."/>
            <person name="Shu W.S."/>
        </authorList>
    </citation>
    <scope>NUCLEOTIDE SEQUENCE [LARGE SCALE GENOMIC DNA]</scope>
    <source>
        <strain evidence="2">FACHB-251</strain>
    </source>
</reference>
<protein>
    <submittedName>
        <fullName evidence="1">DUF4276 family protein</fullName>
    </submittedName>
</protein>
<dbReference type="RefSeq" id="WP_190561847.1">
    <property type="nucleotide sequence ID" value="NZ_JACJQU010000009.1"/>
</dbReference>
<organism evidence="1 2">
    <name type="scientific">Anabaena sphaerica FACHB-251</name>
    <dbReference type="NCBI Taxonomy" id="2692883"/>
    <lineage>
        <taxon>Bacteria</taxon>
        <taxon>Bacillati</taxon>
        <taxon>Cyanobacteriota</taxon>
        <taxon>Cyanophyceae</taxon>
        <taxon>Nostocales</taxon>
        <taxon>Nostocaceae</taxon>
        <taxon>Anabaena</taxon>
    </lineage>
</organism>
<dbReference type="Pfam" id="PF14103">
    <property type="entry name" value="DUF4276"/>
    <property type="match status" value="1"/>
</dbReference>
<evidence type="ECO:0000313" key="2">
    <source>
        <dbReference type="Proteomes" id="UP000662185"/>
    </source>
</evidence>
<keyword evidence="2" id="KW-1185">Reference proteome</keyword>
<dbReference type="AlphaFoldDB" id="A0A926WIW6"/>
<name>A0A926WIW6_9NOST</name>
<comment type="caution">
    <text evidence="1">The sequence shown here is derived from an EMBL/GenBank/DDBJ whole genome shotgun (WGS) entry which is preliminary data.</text>
</comment>
<dbReference type="Proteomes" id="UP000662185">
    <property type="component" value="Unassembled WGS sequence"/>
</dbReference>
<dbReference type="EMBL" id="JACJQU010000009">
    <property type="protein sequence ID" value="MBD2294955.1"/>
    <property type="molecule type" value="Genomic_DNA"/>
</dbReference>
<dbReference type="InterPro" id="IPR025455">
    <property type="entry name" value="DUF4276"/>
</dbReference>
<proteinExistence type="predicted"/>
<evidence type="ECO:0000313" key="1">
    <source>
        <dbReference type="EMBL" id="MBD2294955.1"/>
    </source>
</evidence>
<accession>A0A926WIW6</accession>
<sequence length="210" mass="24006">MVKEIRIYIEGGGDSTRTLSALRAGFSKFFKKLLDTVISENFTLNITMCGKRNDAFRDFKIALKSHSDAFNILLVDAEAPVTKDSPWEHLKLRDNWDKPAGVDDDNCHLMVQTMEAWFIADIATLKEFYGQGFKENGIPKTNNVETIPKDNLERILKTSSGKTTKGEYHKIKHASKLLELLDVTKVRQSSPYCDRLFNTLKSRIRYLPDE</sequence>
<gene>
    <name evidence="1" type="ORF">H6G06_16070</name>
</gene>